<accession>K2BD89</accession>
<dbReference type="InterPro" id="IPR000241">
    <property type="entry name" value="RlmKL-like_Mtase"/>
</dbReference>
<reference evidence="2" key="1">
    <citation type="journal article" date="2012" name="Science">
        <title>Fermentation, hydrogen, and sulfur metabolism in multiple uncultivated bacterial phyla.</title>
        <authorList>
            <person name="Wrighton K.C."/>
            <person name="Thomas B.C."/>
            <person name="Sharon I."/>
            <person name="Miller C.S."/>
            <person name="Castelle C.J."/>
            <person name="VerBerkmoes N.C."/>
            <person name="Wilkins M.J."/>
            <person name="Hettich R.L."/>
            <person name="Lipton M.S."/>
            <person name="Williams K.H."/>
            <person name="Long P.E."/>
            <person name="Banfield J.F."/>
        </authorList>
    </citation>
    <scope>NUCLEOTIDE SEQUENCE [LARGE SCALE GENOMIC DNA]</scope>
</reference>
<dbReference type="PANTHER" id="PTHR14911">
    <property type="entry name" value="THUMP DOMAIN-CONTAINING"/>
    <property type="match status" value="1"/>
</dbReference>
<sequence length="394" mass="47125">MIAFILWREFRLSIAEISNFFQNSKLIFADREIAFFEWISNEEITSNFYKLGWSIKVIEIITEIQEEKNFPAESEKIISEKIDFETGKFCYAFAQYGMNSNIFMAWIKVKKELKKANFKNARFVNKDSNNVNAAVYKKEKLGTLTWIELNFIKAEDRLFLGKTIAYQDVDSYSARDFWKSRDMWIGMLPPKLAQMMINMTWNSWSAIYDPFCGLGTILIEALNSEYCNVYGSDLNEKMVEATQKNISFYLKESTKAEVFKQDSSQIEKVDFLKWTRNISIISEGYLGSIMTKWHVTEEKIDLERDALYKIYKWFFSGLKKIHFKWDIVICFPFWELKWKYIYFEEVYRLLRDLGFDTKKLLPDNLEFRETRSWSLLYHRPGQQVWREIFKLKLN</sequence>
<dbReference type="EMBL" id="AMFJ01021606">
    <property type="protein sequence ID" value="EKD66718.1"/>
    <property type="molecule type" value="Genomic_DNA"/>
</dbReference>
<dbReference type="SUPFAM" id="SSF53335">
    <property type="entry name" value="S-adenosyl-L-methionine-dependent methyltransferases"/>
    <property type="match status" value="2"/>
</dbReference>
<dbReference type="InterPro" id="IPR029063">
    <property type="entry name" value="SAM-dependent_MTases_sf"/>
</dbReference>
<dbReference type="AlphaFoldDB" id="K2BD89"/>
<keyword evidence="2" id="KW-0808">Transferase</keyword>
<dbReference type="GO" id="GO:0030488">
    <property type="term" value="P:tRNA methylation"/>
    <property type="evidence" value="ECO:0007669"/>
    <property type="project" value="TreeGrafter"/>
</dbReference>
<dbReference type="PANTHER" id="PTHR14911:SF13">
    <property type="entry name" value="TRNA (GUANINE(6)-N2)-METHYLTRANSFERASE THUMP3"/>
    <property type="match status" value="1"/>
</dbReference>
<dbReference type="Gene3D" id="3.40.50.150">
    <property type="entry name" value="Vaccinia Virus protein VP39"/>
    <property type="match status" value="1"/>
</dbReference>
<dbReference type="Pfam" id="PF01170">
    <property type="entry name" value="UPF0020"/>
    <property type="match status" value="1"/>
</dbReference>
<organism evidence="2">
    <name type="scientific">uncultured bacterium</name>
    <name type="common">gcode 4</name>
    <dbReference type="NCBI Taxonomy" id="1234023"/>
    <lineage>
        <taxon>Bacteria</taxon>
        <taxon>environmental samples</taxon>
    </lineage>
</organism>
<proteinExistence type="predicted"/>
<dbReference type="GO" id="GO:0016423">
    <property type="term" value="F:tRNA (guanine) methyltransferase activity"/>
    <property type="evidence" value="ECO:0007669"/>
    <property type="project" value="TreeGrafter"/>
</dbReference>
<protein>
    <submittedName>
        <fullName evidence="2">Putative DNA methylase</fullName>
    </submittedName>
</protein>
<evidence type="ECO:0000313" key="2">
    <source>
        <dbReference type="EMBL" id="EKD66718.1"/>
    </source>
</evidence>
<gene>
    <name evidence="2" type="ORF">ACD_49C00020G0008</name>
</gene>
<dbReference type="CDD" id="cd02440">
    <property type="entry name" value="AdoMet_MTases"/>
    <property type="match status" value="1"/>
</dbReference>
<feature type="domain" description="Ribosomal RNA large subunit methyltransferase K/L-like methyltransferase" evidence="1">
    <location>
        <begin position="185"/>
        <end position="251"/>
    </location>
</feature>
<keyword evidence="2" id="KW-0489">Methyltransferase</keyword>
<name>K2BD89_9BACT</name>
<evidence type="ECO:0000259" key="1">
    <source>
        <dbReference type="Pfam" id="PF01170"/>
    </source>
</evidence>
<comment type="caution">
    <text evidence="2">The sequence shown here is derived from an EMBL/GenBank/DDBJ whole genome shotgun (WGS) entry which is preliminary data.</text>
</comment>